<dbReference type="Pfam" id="PF01311">
    <property type="entry name" value="Bac_export_1"/>
    <property type="match status" value="1"/>
</dbReference>
<dbReference type="GO" id="GO:0044780">
    <property type="term" value="P:bacterial-type flagellum assembly"/>
    <property type="evidence" value="ECO:0007669"/>
    <property type="project" value="UniProtKB-UniRule"/>
</dbReference>
<dbReference type="STRING" id="225004.SAMN02745152_00152"/>
<dbReference type="AlphaFoldDB" id="A0A1T4KH83"/>
<proteinExistence type="inferred from homology"/>
<comment type="function">
    <text evidence="1 10">Role in flagellar biosynthesis.</text>
</comment>
<evidence type="ECO:0000256" key="9">
    <source>
        <dbReference type="NCBIfam" id="TIGR01400"/>
    </source>
</evidence>
<keyword evidence="4 10" id="KW-1003">Cell membrane</keyword>
<evidence type="ECO:0000256" key="1">
    <source>
        <dbReference type="ARBA" id="ARBA00002578"/>
    </source>
</evidence>
<dbReference type="GO" id="GO:0009425">
    <property type="term" value="C:bacterial-type flagellum basal body"/>
    <property type="evidence" value="ECO:0007669"/>
    <property type="project" value="UniProtKB-SubCell"/>
</dbReference>
<keyword evidence="12" id="KW-1185">Reference proteome</keyword>
<dbReference type="InterPro" id="IPR006303">
    <property type="entry name" value="FliR"/>
</dbReference>
<dbReference type="RefSeq" id="WP_078929879.1">
    <property type="nucleotide sequence ID" value="NZ_FUXC01000001.1"/>
</dbReference>
<dbReference type="EMBL" id="FUXC01000001">
    <property type="protein sequence ID" value="SJZ41717.1"/>
    <property type="molecule type" value="Genomic_DNA"/>
</dbReference>
<evidence type="ECO:0000313" key="11">
    <source>
        <dbReference type="EMBL" id="SJZ41717.1"/>
    </source>
</evidence>
<reference evidence="11 12" key="1">
    <citation type="submission" date="2017-02" db="EMBL/GenBank/DDBJ databases">
        <authorList>
            <person name="Peterson S.W."/>
        </authorList>
    </citation>
    <scope>NUCLEOTIDE SEQUENCE [LARGE SCALE GENOMIC DNA]</scope>
    <source>
        <strain evidence="11 12">ATCC BAA-909</strain>
    </source>
</reference>
<dbReference type="GO" id="GO:0006605">
    <property type="term" value="P:protein targeting"/>
    <property type="evidence" value="ECO:0007669"/>
    <property type="project" value="UniProtKB-UniRule"/>
</dbReference>
<dbReference type="Proteomes" id="UP000190395">
    <property type="component" value="Unassembled WGS sequence"/>
</dbReference>
<evidence type="ECO:0000256" key="2">
    <source>
        <dbReference type="ARBA" id="ARBA00009772"/>
    </source>
</evidence>
<sequence>MLEQIVWQAPFFLLVAVRCFALIMTMPLFSMRTISRVAKIALTGYMAYLIFPHIDAKIYLPYIAENAAFSLDYILILVGEALIGVITGFFVSIIFSAFSTAGQFFAFQMGFSASEVYDALSQVENPLMGQFFNLIAMLIFLQGHWAQLLFGKGLAASFETMNAMNIVMAAGRQEIITFLLSSLTRLFACAFVIALPIMGILLLVSITTGILGKAAPQMNLLSEGFPVLILLSFFIIMSLMGSLCDYFISSFASGFSILESLFAFFRSSGGQ</sequence>
<dbReference type="PANTHER" id="PTHR30065:SF1">
    <property type="entry name" value="SURFACE PRESENTATION OF ANTIGENS PROTEIN SPAR"/>
    <property type="match status" value="1"/>
</dbReference>
<organism evidence="11 12">
    <name type="scientific">Treponema berlinense</name>
    <dbReference type="NCBI Taxonomy" id="225004"/>
    <lineage>
        <taxon>Bacteria</taxon>
        <taxon>Pseudomonadati</taxon>
        <taxon>Spirochaetota</taxon>
        <taxon>Spirochaetia</taxon>
        <taxon>Spirochaetales</taxon>
        <taxon>Treponemataceae</taxon>
        <taxon>Treponema</taxon>
    </lineage>
</organism>
<feature type="transmembrane region" description="Helical" evidence="10">
    <location>
        <begin position="6"/>
        <end position="25"/>
    </location>
</feature>
<keyword evidence="11" id="KW-0969">Cilium</keyword>
<evidence type="ECO:0000256" key="7">
    <source>
        <dbReference type="ARBA" id="ARBA00023136"/>
    </source>
</evidence>
<evidence type="ECO:0000256" key="8">
    <source>
        <dbReference type="ARBA" id="ARBA00023143"/>
    </source>
</evidence>
<evidence type="ECO:0000313" key="12">
    <source>
        <dbReference type="Proteomes" id="UP000190395"/>
    </source>
</evidence>
<evidence type="ECO:0000256" key="5">
    <source>
        <dbReference type="ARBA" id="ARBA00022692"/>
    </source>
</evidence>
<dbReference type="OrthoDB" id="363096at2"/>
<keyword evidence="11" id="KW-0282">Flagellum</keyword>
<evidence type="ECO:0000256" key="3">
    <source>
        <dbReference type="ARBA" id="ARBA00021717"/>
    </source>
</evidence>
<comment type="subcellular location">
    <subcellularLocation>
        <location evidence="10">Cell membrane</location>
        <topology evidence="10">Multi-pass membrane protein</topology>
    </subcellularLocation>
    <subcellularLocation>
        <location evidence="10">Bacterial flagellum basal body</location>
    </subcellularLocation>
</comment>
<keyword evidence="6 10" id="KW-1133">Transmembrane helix</keyword>
<protein>
    <recommendedName>
        <fullName evidence="3 9">Flagellar biosynthetic protein FliR</fullName>
    </recommendedName>
</protein>
<name>A0A1T4KH83_9SPIR</name>
<dbReference type="NCBIfam" id="TIGR01400">
    <property type="entry name" value="fliR"/>
    <property type="match status" value="1"/>
</dbReference>
<evidence type="ECO:0000256" key="4">
    <source>
        <dbReference type="ARBA" id="ARBA00022475"/>
    </source>
</evidence>
<feature type="transmembrane region" description="Helical" evidence="10">
    <location>
        <begin position="175"/>
        <end position="208"/>
    </location>
</feature>
<dbReference type="PANTHER" id="PTHR30065">
    <property type="entry name" value="FLAGELLAR BIOSYNTHETIC PROTEIN FLIR"/>
    <property type="match status" value="1"/>
</dbReference>
<keyword evidence="8 10" id="KW-0975">Bacterial flagellum</keyword>
<comment type="similarity">
    <text evidence="2 10">Belongs to the FliR/MopE/SpaR family.</text>
</comment>
<evidence type="ECO:0000256" key="6">
    <source>
        <dbReference type="ARBA" id="ARBA00022989"/>
    </source>
</evidence>
<feature type="transmembrane region" description="Helical" evidence="10">
    <location>
        <begin position="74"/>
        <end position="98"/>
    </location>
</feature>
<gene>
    <name evidence="11" type="ORF">SAMN02745152_00152</name>
</gene>
<dbReference type="GO" id="GO:0005886">
    <property type="term" value="C:plasma membrane"/>
    <property type="evidence" value="ECO:0007669"/>
    <property type="project" value="UniProtKB-SubCell"/>
</dbReference>
<dbReference type="PRINTS" id="PR00953">
    <property type="entry name" value="TYPE3IMRPROT"/>
</dbReference>
<dbReference type="InterPro" id="IPR002010">
    <property type="entry name" value="T3SS_IM_R"/>
</dbReference>
<accession>A0A1T4KH83</accession>
<keyword evidence="5 10" id="KW-0812">Transmembrane</keyword>
<keyword evidence="11" id="KW-0966">Cell projection</keyword>
<feature type="transmembrane region" description="Helical" evidence="10">
    <location>
        <begin position="220"/>
        <end position="240"/>
    </location>
</feature>
<feature type="transmembrane region" description="Helical" evidence="10">
    <location>
        <begin position="246"/>
        <end position="265"/>
    </location>
</feature>
<keyword evidence="7 10" id="KW-0472">Membrane</keyword>
<feature type="transmembrane region" description="Helical" evidence="10">
    <location>
        <begin position="37"/>
        <end position="54"/>
    </location>
</feature>
<dbReference type="GeneID" id="303366432"/>
<feature type="transmembrane region" description="Helical" evidence="10">
    <location>
        <begin position="131"/>
        <end position="155"/>
    </location>
</feature>
<evidence type="ECO:0000256" key="10">
    <source>
        <dbReference type="RuleBase" id="RU362071"/>
    </source>
</evidence>